<dbReference type="InParanoid" id="K3WLR9"/>
<sequence length="177" mass="20260">MCPARNARSNRFETLDIYASSARVQAYAKDASSGVHSKHSFVMKRDVTDSWIPAIRENERKEHLRPELITDLQNRELSNNDYELLLQLDQLEKFPIQDYLMTRLGGQKIGAENTKALGEPGGTCTICRQSLKIRADIRSIPTHFMKAVCRGQFCRKRTYVHIQIAIMCCFLVCINLP</sequence>
<evidence type="ECO:0000313" key="2">
    <source>
        <dbReference type="EnsemblProtists" id="PYU1_T005911"/>
    </source>
</evidence>
<keyword evidence="1" id="KW-0812">Transmembrane</keyword>
<dbReference type="Proteomes" id="UP000019132">
    <property type="component" value="Unassembled WGS sequence"/>
</dbReference>
<protein>
    <submittedName>
        <fullName evidence="2">Uncharacterized protein</fullName>
    </submittedName>
</protein>
<dbReference type="VEuPathDB" id="FungiDB:PYU1_G005899"/>
<accession>K3WLR9</accession>
<keyword evidence="3" id="KW-1185">Reference proteome</keyword>
<evidence type="ECO:0000256" key="1">
    <source>
        <dbReference type="SAM" id="Phobius"/>
    </source>
</evidence>
<dbReference type="STRING" id="431595.K3WLR9"/>
<dbReference type="EnsemblProtists" id="PYU1_T005911">
    <property type="protein sequence ID" value="PYU1_T005911"/>
    <property type="gene ID" value="PYU1_G005899"/>
</dbReference>
<feature type="transmembrane region" description="Helical" evidence="1">
    <location>
        <begin position="158"/>
        <end position="176"/>
    </location>
</feature>
<keyword evidence="1" id="KW-1133">Transmembrane helix</keyword>
<evidence type="ECO:0000313" key="3">
    <source>
        <dbReference type="Proteomes" id="UP000019132"/>
    </source>
</evidence>
<dbReference type="eggNOG" id="ENOG502RUVE">
    <property type="taxonomic scope" value="Eukaryota"/>
</dbReference>
<organism evidence="2 3">
    <name type="scientific">Globisporangium ultimum (strain ATCC 200006 / CBS 805.95 / DAOM BR144)</name>
    <name type="common">Pythium ultimum</name>
    <dbReference type="NCBI Taxonomy" id="431595"/>
    <lineage>
        <taxon>Eukaryota</taxon>
        <taxon>Sar</taxon>
        <taxon>Stramenopiles</taxon>
        <taxon>Oomycota</taxon>
        <taxon>Peronosporomycetes</taxon>
        <taxon>Pythiales</taxon>
        <taxon>Pythiaceae</taxon>
        <taxon>Globisporangium</taxon>
    </lineage>
</organism>
<dbReference type="EMBL" id="GL376573">
    <property type="status" value="NOT_ANNOTATED_CDS"/>
    <property type="molecule type" value="Genomic_DNA"/>
</dbReference>
<dbReference type="AlphaFoldDB" id="K3WLR9"/>
<reference evidence="2" key="3">
    <citation type="submission" date="2015-02" db="UniProtKB">
        <authorList>
            <consortium name="EnsemblProtists"/>
        </authorList>
    </citation>
    <scope>IDENTIFICATION</scope>
    <source>
        <strain evidence="2">DAOM BR144</strain>
    </source>
</reference>
<proteinExistence type="predicted"/>
<name>K3WLR9_GLOUD</name>
<keyword evidence="1" id="KW-0472">Membrane</keyword>
<reference evidence="3" key="2">
    <citation type="submission" date="2010-04" db="EMBL/GenBank/DDBJ databases">
        <authorList>
            <person name="Buell R."/>
            <person name="Hamilton J."/>
            <person name="Hostetler J."/>
        </authorList>
    </citation>
    <scope>NUCLEOTIDE SEQUENCE [LARGE SCALE GENOMIC DNA]</scope>
    <source>
        <strain evidence="3">DAOM:BR144</strain>
    </source>
</reference>
<reference evidence="3" key="1">
    <citation type="journal article" date="2010" name="Genome Biol.">
        <title>Genome sequence of the necrotrophic plant pathogen Pythium ultimum reveals original pathogenicity mechanisms and effector repertoire.</title>
        <authorList>
            <person name="Levesque C.A."/>
            <person name="Brouwer H."/>
            <person name="Cano L."/>
            <person name="Hamilton J.P."/>
            <person name="Holt C."/>
            <person name="Huitema E."/>
            <person name="Raffaele S."/>
            <person name="Robideau G.P."/>
            <person name="Thines M."/>
            <person name="Win J."/>
            <person name="Zerillo M.M."/>
            <person name="Beakes G.W."/>
            <person name="Boore J.L."/>
            <person name="Busam D."/>
            <person name="Dumas B."/>
            <person name="Ferriera S."/>
            <person name="Fuerstenberg S.I."/>
            <person name="Gachon C.M."/>
            <person name="Gaulin E."/>
            <person name="Govers F."/>
            <person name="Grenville-Briggs L."/>
            <person name="Horner N."/>
            <person name="Hostetler J."/>
            <person name="Jiang R.H."/>
            <person name="Johnson J."/>
            <person name="Krajaejun T."/>
            <person name="Lin H."/>
            <person name="Meijer H.J."/>
            <person name="Moore B."/>
            <person name="Morris P."/>
            <person name="Phuntmart V."/>
            <person name="Puiu D."/>
            <person name="Shetty J."/>
            <person name="Stajich J.E."/>
            <person name="Tripathy S."/>
            <person name="Wawra S."/>
            <person name="van West P."/>
            <person name="Whitty B.R."/>
            <person name="Coutinho P.M."/>
            <person name="Henrissat B."/>
            <person name="Martin F."/>
            <person name="Thomas P.D."/>
            <person name="Tyler B.M."/>
            <person name="De Vries R.P."/>
            <person name="Kamoun S."/>
            <person name="Yandell M."/>
            <person name="Tisserat N."/>
            <person name="Buell C.R."/>
        </authorList>
    </citation>
    <scope>NUCLEOTIDE SEQUENCE</scope>
    <source>
        <strain evidence="3">DAOM:BR144</strain>
    </source>
</reference>
<dbReference type="HOGENOM" id="CLU_1520823_0_0_1"/>